<protein>
    <submittedName>
        <fullName evidence="2">Uncharacterized protein</fullName>
    </submittedName>
</protein>
<evidence type="ECO:0000313" key="2">
    <source>
        <dbReference type="EMBL" id="RSK79778.1"/>
    </source>
</evidence>
<evidence type="ECO:0000256" key="1">
    <source>
        <dbReference type="SAM" id="Phobius"/>
    </source>
</evidence>
<sequence length="93" mass="10071">MMSVGSVRRVLICRPKISHELVSALDFELCPSSGDTRLKLGTTQAYIVTANESPPPNDYAQSGAFWTLAFTTVVGLWFVSAHVGAVLGFIRRG</sequence>
<proteinExistence type="predicted"/>
<name>A0ABX9ZNB4_9BURK</name>
<dbReference type="Proteomes" id="UP000270216">
    <property type="component" value="Unassembled WGS sequence"/>
</dbReference>
<keyword evidence="3" id="KW-1185">Reference proteome</keyword>
<gene>
    <name evidence="2" type="ORF">EJE83_14710</name>
</gene>
<evidence type="ECO:0000313" key="3">
    <source>
        <dbReference type="Proteomes" id="UP000270216"/>
    </source>
</evidence>
<accession>A0ABX9ZNB4</accession>
<dbReference type="EMBL" id="RWHX01000025">
    <property type="protein sequence ID" value="RSK79778.1"/>
    <property type="molecule type" value="Genomic_DNA"/>
</dbReference>
<reference evidence="2 3" key="1">
    <citation type="submission" date="2018-12" db="EMBL/GenBank/DDBJ databases">
        <title>Whole genome sequence of a Pandoraea apista isolate from a patient with cystic fibrosis.</title>
        <authorList>
            <person name="Kenna D.T."/>
            <person name="Turton J.F."/>
        </authorList>
    </citation>
    <scope>NUCLEOTIDE SEQUENCE [LARGE SCALE GENOMIC DNA]</scope>
    <source>
        <strain evidence="2 3">Pa13324</strain>
    </source>
</reference>
<organism evidence="2 3">
    <name type="scientific">Pandoraea apista</name>
    <dbReference type="NCBI Taxonomy" id="93218"/>
    <lineage>
        <taxon>Bacteria</taxon>
        <taxon>Pseudomonadati</taxon>
        <taxon>Pseudomonadota</taxon>
        <taxon>Betaproteobacteria</taxon>
        <taxon>Burkholderiales</taxon>
        <taxon>Burkholderiaceae</taxon>
        <taxon>Pandoraea</taxon>
    </lineage>
</organism>
<comment type="caution">
    <text evidence="2">The sequence shown here is derived from an EMBL/GenBank/DDBJ whole genome shotgun (WGS) entry which is preliminary data.</text>
</comment>
<keyword evidence="1" id="KW-0472">Membrane</keyword>
<keyword evidence="1" id="KW-1133">Transmembrane helix</keyword>
<keyword evidence="1" id="KW-0812">Transmembrane</keyword>
<feature type="transmembrane region" description="Helical" evidence="1">
    <location>
        <begin position="64"/>
        <end position="90"/>
    </location>
</feature>